<dbReference type="InterPro" id="IPR018729">
    <property type="entry name" value="DUF2269_transmembrane"/>
</dbReference>
<name>A0A8J3NB92_9ACTN</name>
<reference evidence="2" key="1">
    <citation type="submission" date="2021-01" db="EMBL/GenBank/DDBJ databases">
        <title>Whole genome shotgun sequence of Actinocatenispora rupis NBRC 107355.</title>
        <authorList>
            <person name="Komaki H."/>
            <person name="Tamura T."/>
        </authorList>
    </citation>
    <scope>NUCLEOTIDE SEQUENCE</scope>
    <source>
        <strain evidence="2">NBRC 107355</strain>
    </source>
</reference>
<proteinExistence type="predicted"/>
<keyword evidence="1" id="KW-0812">Transmembrane</keyword>
<sequence>MFTLLLTLHVLLAIFLIGPLAMIPMTAMRSIRKRDASAVGDAARQTTVYGLASIVVFLLGFGVAGSKSNRFSLGDPWITISMTLYVIALVLVLAVLVPDLRRAAKLLTAGVPDAPKPAKGDEPEETVSATASELAEHARLSSVRARVSAIGGLVALLFIAIIVLMVTKPFS</sequence>
<dbReference type="RefSeq" id="WP_203655656.1">
    <property type="nucleotide sequence ID" value="NZ_BAAAZM010000003.1"/>
</dbReference>
<evidence type="ECO:0000256" key="1">
    <source>
        <dbReference type="SAM" id="Phobius"/>
    </source>
</evidence>
<dbReference type="EMBL" id="BOMB01000007">
    <property type="protein sequence ID" value="GID10417.1"/>
    <property type="molecule type" value="Genomic_DNA"/>
</dbReference>
<dbReference type="Proteomes" id="UP000612808">
    <property type="component" value="Unassembled WGS sequence"/>
</dbReference>
<evidence type="ECO:0000313" key="3">
    <source>
        <dbReference type="Proteomes" id="UP000612808"/>
    </source>
</evidence>
<dbReference type="AlphaFoldDB" id="A0A8J3NB92"/>
<feature type="transmembrane region" description="Helical" evidence="1">
    <location>
        <begin position="77"/>
        <end position="97"/>
    </location>
</feature>
<protein>
    <submittedName>
        <fullName evidence="2">Uncharacterized protein</fullName>
    </submittedName>
</protein>
<feature type="transmembrane region" description="Helical" evidence="1">
    <location>
        <begin position="147"/>
        <end position="166"/>
    </location>
</feature>
<comment type="caution">
    <text evidence="2">The sequence shown here is derived from an EMBL/GenBank/DDBJ whole genome shotgun (WGS) entry which is preliminary data.</text>
</comment>
<dbReference type="Pfam" id="PF10027">
    <property type="entry name" value="DUF2269"/>
    <property type="match status" value="1"/>
</dbReference>
<feature type="transmembrane region" description="Helical" evidence="1">
    <location>
        <begin position="48"/>
        <end position="65"/>
    </location>
</feature>
<keyword evidence="1" id="KW-1133">Transmembrane helix</keyword>
<organism evidence="2 3">
    <name type="scientific">Actinocatenispora rupis</name>
    <dbReference type="NCBI Taxonomy" id="519421"/>
    <lineage>
        <taxon>Bacteria</taxon>
        <taxon>Bacillati</taxon>
        <taxon>Actinomycetota</taxon>
        <taxon>Actinomycetes</taxon>
        <taxon>Micromonosporales</taxon>
        <taxon>Micromonosporaceae</taxon>
        <taxon>Actinocatenispora</taxon>
    </lineage>
</organism>
<gene>
    <name evidence="2" type="ORF">Aru02nite_13060</name>
</gene>
<keyword evidence="3" id="KW-1185">Reference proteome</keyword>
<evidence type="ECO:0000313" key="2">
    <source>
        <dbReference type="EMBL" id="GID10417.1"/>
    </source>
</evidence>
<feature type="transmembrane region" description="Helical" evidence="1">
    <location>
        <begin position="6"/>
        <end position="27"/>
    </location>
</feature>
<keyword evidence="1" id="KW-0472">Membrane</keyword>
<accession>A0A8J3NB92</accession>